<dbReference type="InterPro" id="IPR016187">
    <property type="entry name" value="CTDL_fold"/>
</dbReference>
<protein>
    <submittedName>
        <fullName evidence="2">Formylglycine-generating enzyme required for sulfatase activity</fullName>
    </submittedName>
</protein>
<name>A0A4R8DFP8_9BACT</name>
<evidence type="ECO:0000313" key="2">
    <source>
        <dbReference type="EMBL" id="TDW96295.1"/>
    </source>
</evidence>
<dbReference type="EMBL" id="SODV01000002">
    <property type="protein sequence ID" value="TDW96295.1"/>
    <property type="molecule type" value="Genomic_DNA"/>
</dbReference>
<proteinExistence type="predicted"/>
<organism evidence="2 3">
    <name type="scientific">Dinghuibacter silviterrae</name>
    <dbReference type="NCBI Taxonomy" id="1539049"/>
    <lineage>
        <taxon>Bacteria</taxon>
        <taxon>Pseudomonadati</taxon>
        <taxon>Bacteroidota</taxon>
        <taxon>Chitinophagia</taxon>
        <taxon>Chitinophagales</taxon>
        <taxon>Chitinophagaceae</taxon>
        <taxon>Dinghuibacter</taxon>
    </lineage>
</organism>
<evidence type="ECO:0000313" key="3">
    <source>
        <dbReference type="Proteomes" id="UP000294498"/>
    </source>
</evidence>
<feature type="domain" description="Sulfatase-modifying factor enzyme-like" evidence="1">
    <location>
        <begin position="74"/>
        <end position="379"/>
    </location>
</feature>
<dbReference type="Gene3D" id="3.90.1580.10">
    <property type="entry name" value="paralog of FGE (formylglycine-generating enzyme)"/>
    <property type="match status" value="1"/>
</dbReference>
<gene>
    <name evidence="2" type="ORF">EDB95_4121</name>
</gene>
<dbReference type="PANTHER" id="PTHR23150:SF19">
    <property type="entry name" value="FORMYLGLYCINE-GENERATING ENZYME"/>
    <property type="match status" value="1"/>
</dbReference>
<accession>A0A4R8DFP8</accession>
<dbReference type="PANTHER" id="PTHR23150">
    <property type="entry name" value="SULFATASE MODIFYING FACTOR 1, 2"/>
    <property type="match status" value="1"/>
</dbReference>
<reference evidence="2 3" key="1">
    <citation type="submission" date="2019-03" db="EMBL/GenBank/DDBJ databases">
        <title>Genomic Encyclopedia of Type Strains, Phase IV (KMG-IV): sequencing the most valuable type-strain genomes for metagenomic binning, comparative biology and taxonomic classification.</title>
        <authorList>
            <person name="Goeker M."/>
        </authorList>
    </citation>
    <scope>NUCLEOTIDE SEQUENCE [LARGE SCALE GENOMIC DNA]</scope>
    <source>
        <strain evidence="2 3">DSM 100059</strain>
    </source>
</reference>
<dbReference type="OrthoDB" id="9768004at2"/>
<dbReference type="InterPro" id="IPR051043">
    <property type="entry name" value="Sulfatase_Mod_Factor_Kinase"/>
</dbReference>
<sequence length="382" mass="41363">MDQSTKLLGLLTLALWGCQGAPTSGAAARAGDTAVRAAQGKALSCASNLPARPVATTAVAATMQVEPPGHVSHTGMLLIPAGTYLMGAADQDGRPDEYPAHAVRLDSFWIDATEVTNAEFRKFVEATHYVTTAEIKPDWNELQKQVPPGTPKPPDSVLVAGSLVFTPPDHAVPLDDVSQWWTWTKGANWKHPGGPRTDIKGKDNYPVVQVSWEDAAAYARWAGKRLPTEAEWEYAARGGLKGQPFPWGREDVSTGKPKANTWQGHFPNLNTRWDGFYGLSPVGRFAPNGYGLFDMVGNVWEWCSDWYDEGTYAAEAGSIVVNPRGPATGNDPMEPGVPKKVVRGGSFLCNATYCKGYRVSSRMKTSPDTGLEHTGFRCVSSR</sequence>
<evidence type="ECO:0000259" key="1">
    <source>
        <dbReference type="Pfam" id="PF03781"/>
    </source>
</evidence>
<dbReference type="InterPro" id="IPR005532">
    <property type="entry name" value="SUMF_dom"/>
</dbReference>
<dbReference type="InterPro" id="IPR042095">
    <property type="entry name" value="SUMF_sf"/>
</dbReference>
<dbReference type="Pfam" id="PF03781">
    <property type="entry name" value="FGE-sulfatase"/>
    <property type="match status" value="1"/>
</dbReference>
<dbReference type="SUPFAM" id="SSF56436">
    <property type="entry name" value="C-type lectin-like"/>
    <property type="match status" value="1"/>
</dbReference>
<dbReference type="AlphaFoldDB" id="A0A4R8DFP8"/>
<comment type="caution">
    <text evidence="2">The sequence shown here is derived from an EMBL/GenBank/DDBJ whole genome shotgun (WGS) entry which is preliminary data.</text>
</comment>
<keyword evidence="3" id="KW-1185">Reference proteome</keyword>
<dbReference type="GO" id="GO:0120147">
    <property type="term" value="F:formylglycine-generating oxidase activity"/>
    <property type="evidence" value="ECO:0007669"/>
    <property type="project" value="TreeGrafter"/>
</dbReference>
<dbReference type="RefSeq" id="WP_133996472.1">
    <property type="nucleotide sequence ID" value="NZ_SODV01000002.1"/>
</dbReference>
<dbReference type="Proteomes" id="UP000294498">
    <property type="component" value="Unassembled WGS sequence"/>
</dbReference>